<dbReference type="EMBL" id="RBDY01000002">
    <property type="protein sequence ID" value="RKN26695.1"/>
    <property type="molecule type" value="Genomic_DNA"/>
</dbReference>
<comment type="caution">
    <text evidence="1">The sequence shown here is derived from an EMBL/GenBank/DDBJ whole genome shotgun (WGS) entry which is preliminary data.</text>
</comment>
<gene>
    <name evidence="2" type="ORF">D7318_04865</name>
    <name evidence="1" type="ORF">D7319_19685</name>
</gene>
<dbReference type="EMBL" id="RBDX01000016">
    <property type="protein sequence ID" value="RKN07289.1"/>
    <property type="molecule type" value="Genomic_DNA"/>
</dbReference>
<organism evidence="1 4">
    <name type="scientific">Streptomyces radicis</name>
    <dbReference type="NCBI Taxonomy" id="1750517"/>
    <lineage>
        <taxon>Bacteria</taxon>
        <taxon>Bacillati</taxon>
        <taxon>Actinomycetota</taxon>
        <taxon>Actinomycetes</taxon>
        <taxon>Kitasatosporales</taxon>
        <taxon>Streptomycetaceae</taxon>
        <taxon>Streptomyces</taxon>
    </lineage>
</organism>
<evidence type="ECO:0000313" key="1">
    <source>
        <dbReference type="EMBL" id="RKN07289.1"/>
    </source>
</evidence>
<keyword evidence="3" id="KW-1185">Reference proteome</keyword>
<dbReference type="Proteomes" id="UP000275024">
    <property type="component" value="Unassembled WGS sequence"/>
</dbReference>
<sequence length="129" mass="14932">MTNHTPRPNLPPWTTVPLDTREHLAEQTPARLQRVMYGTDTDIPPEHFARDVAWADARLRELCSDQPTAATWFGDLTFAGVAQEPDRMLAAEREYYLCDALIEYAAKYYTHVWVDFPVIDPEWFGKFTD</sequence>
<dbReference type="AlphaFoldDB" id="A0A3A9W359"/>
<protein>
    <submittedName>
        <fullName evidence="1">Uncharacterized protein</fullName>
    </submittedName>
</protein>
<dbReference type="Proteomes" id="UP000268652">
    <property type="component" value="Unassembled WGS sequence"/>
</dbReference>
<dbReference type="RefSeq" id="WP_120695572.1">
    <property type="nucleotide sequence ID" value="NZ_RBDX01000016.1"/>
</dbReference>
<evidence type="ECO:0000313" key="4">
    <source>
        <dbReference type="Proteomes" id="UP000275024"/>
    </source>
</evidence>
<accession>A0A3A9W359</accession>
<evidence type="ECO:0000313" key="2">
    <source>
        <dbReference type="EMBL" id="RKN26695.1"/>
    </source>
</evidence>
<reference evidence="3 4" key="1">
    <citation type="submission" date="2018-09" db="EMBL/GenBank/DDBJ databases">
        <title>Streptomyces sp. nov. DS1-2, an endophytic actinomycete isolated from roots of Dendrobium scabrilingue.</title>
        <authorList>
            <person name="Kuncharoen N."/>
            <person name="Kudo T."/>
            <person name="Ohkuma M."/>
            <person name="Yuki M."/>
            <person name="Tanasupawat S."/>
        </authorList>
    </citation>
    <scope>NUCLEOTIDE SEQUENCE [LARGE SCALE GENOMIC DNA]</scope>
    <source>
        <strain evidence="1 4">AZ1-7</strain>
        <strain evidence="2 3">DS1-2</strain>
    </source>
</reference>
<dbReference type="OrthoDB" id="4314663at2"/>
<name>A0A3A9W359_9ACTN</name>
<proteinExistence type="predicted"/>
<evidence type="ECO:0000313" key="3">
    <source>
        <dbReference type="Proteomes" id="UP000268652"/>
    </source>
</evidence>